<dbReference type="EMBL" id="JAHQIW010006698">
    <property type="protein sequence ID" value="KAJ1369916.1"/>
    <property type="molecule type" value="Genomic_DNA"/>
</dbReference>
<accession>A0AAD5R5F6</accession>
<comment type="caution">
    <text evidence="1">The sequence shown here is derived from an EMBL/GenBank/DDBJ whole genome shotgun (WGS) entry which is preliminary data.</text>
</comment>
<dbReference type="Proteomes" id="UP001196413">
    <property type="component" value="Unassembled WGS sequence"/>
</dbReference>
<proteinExistence type="predicted"/>
<keyword evidence="2" id="KW-1185">Reference proteome</keyword>
<reference evidence="1" key="1">
    <citation type="submission" date="2021-06" db="EMBL/GenBank/DDBJ databases">
        <title>Parelaphostrongylus tenuis whole genome reference sequence.</title>
        <authorList>
            <person name="Garwood T.J."/>
            <person name="Larsen P.A."/>
            <person name="Fountain-Jones N.M."/>
            <person name="Garbe J.R."/>
            <person name="Macchietto M.G."/>
            <person name="Kania S.A."/>
            <person name="Gerhold R.W."/>
            <person name="Richards J.E."/>
            <person name="Wolf T.M."/>
        </authorList>
    </citation>
    <scope>NUCLEOTIDE SEQUENCE</scope>
    <source>
        <strain evidence="1">MNPRO001-30</strain>
        <tissue evidence="1">Meninges</tissue>
    </source>
</reference>
<name>A0AAD5R5F6_PARTN</name>
<dbReference type="AlphaFoldDB" id="A0AAD5R5F6"/>
<gene>
    <name evidence="1" type="ORF">KIN20_031522</name>
</gene>
<evidence type="ECO:0000313" key="1">
    <source>
        <dbReference type="EMBL" id="KAJ1369916.1"/>
    </source>
</evidence>
<protein>
    <submittedName>
        <fullName evidence="1">Uncharacterized protein</fullName>
    </submittedName>
</protein>
<sequence>MDKIDSCIFVGSTVTGICPEMAAPMKCAMVAKAIDSKHLSLSGTLTVWTAFLFVELRFMKKKFHVDYEHHHG</sequence>
<organism evidence="1 2">
    <name type="scientific">Parelaphostrongylus tenuis</name>
    <name type="common">Meningeal worm</name>
    <dbReference type="NCBI Taxonomy" id="148309"/>
    <lineage>
        <taxon>Eukaryota</taxon>
        <taxon>Metazoa</taxon>
        <taxon>Ecdysozoa</taxon>
        <taxon>Nematoda</taxon>
        <taxon>Chromadorea</taxon>
        <taxon>Rhabditida</taxon>
        <taxon>Rhabditina</taxon>
        <taxon>Rhabditomorpha</taxon>
        <taxon>Strongyloidea</taxon>
        <taxon>Metastrongylidae</taxon>
        <taxon>Parelaphostrongylus</taxon>
    </lineage>
</organism>
<evidence type="ECO:0000313" key="2">
    <source>
        <dbReference type="Proteomes" id="UP001196413"/>
    </source>
</evidence>